<feature type="transmembrane region" description="Helical" evidence="6">
    <location>
        <begin position="75"/>
        <end position="101"/>
    </location>
</feature>
<evidence type="ECO:0000256" key="4">
    <source>
        <dbReference type="ARBA" id="ARBA00022989"/>
    </source>
</evidence>
<keyword evidence="4 6" id="KW-1133">Transmembrane helix</keyword>
<dbReference type="SUPFAM" id="SSF103473">
    <property type="entry name" value="MFS general substrate transporter"/>
    <property type="match status" value="1"/>
</dbReference>
<evidence type="ECO:0000256" key="5">
    <source>
        <dbReference type="ARBA" id="ARBA00023136"/>
    </source>
</evidence>
<accession>A0ABY3ZKK2</accession>
<keyword evidence="9" id="KW-1185">Reference proteome</keyword>
<comment type="subcellular location">
    <subcellularLocation>
        <location evidence="1">Cell membrane</location>
        <topology evidence="1">Multi-pass membrane protein</topology>
    </subcellularLocation>
</comment>
<dbReference type="RefSeq" id="WP_243260759.1">
    <property type="nucleotide sequence ID" value="NZ_CP085144.1"/>
</dbReference>
<feature type="transmembrane region" description="Helical" evidence="6">
    <location>
        <begin position="244"/>
        <end position="266"/>
    </location>
</feature>
<dbReference type="Pfam" id="PF07690">
    <property type="entry name" value="MFS_1"/>
    <property type="match status" value="1"/>
</dbReference>
<dbReference type="InterPro" id="IPR036259">
    <property type="entry name" value="MFS_trans_sf"/>
</dbReference>
<feature type="transmembrane region" description="Helical" evidence="6">
    <location>
        <begin position="348"/>
        <end position="379"/>
    </location>
</feature>
<keyword evidence="3 6" id="KW-0812">Transmembrane</keyword>
<organism evidence="8 9">
    <name type="scientific">Sulfitobacter dubius</name>
    <dbReference type="NCBI Taxonomy" id="218673"/>
    <lineage>
        <taxon>Bacteria</taxon>
        <taxon>Pseudomonadati</taxon>
        <taxon>Pseudomonadota</taxon>
        <taxon>Alphaproteobacteria</taxon>
        <taxon>Rhodobacterales</taxon>
        <taxon>Roseobacteraceae</taxon>
        <taxon>Sulfitobacter</taxon>
    </lineage>
</organism>
<keyword evidence="5 6" id="KW-0472">Membrane</keyword>
<feature type="domain" description="Major facilitator superfamily (MFS) profile" evidence="7">
    <location>
        <begin position="1"/>
        <end position="384"/>
    </location>
</feature>
<feature type="transmembrane region" description="Helical" evidence="6">
    <location>
        <begin position="45"/>
        <end position="68"/>
    </location>
</feature>
<protein>
    <recommendedName>
        <fullName evidence="7">Major facilitator superfamily (MFS) profile domain-containing protein</fullName>
    </recommendedName>
</protein>
<dbReference type="EMBL" id="CP085144">
    <property type="protein sequence ID" value="UOA15093.1"/>
    <property type="molecule type" value="Genomic_DNA"/>
</dbReference>
<dbReference type="PANTHER" id="PTHR43124">
    <property type="entry name" value="PURINE EFFLUX PUMP PBUE"/>
    <property type="match status" value="1"/>
</dbReference>
<evidence type="ECO:0000256" key="2">
    <source>
        <dbReference type="ARBA" id="ARBA00022475"/>
    </source>
</evidence>
<feature type="transmembrane region" description="Helical" evidence="6">
    <location>
        <begin position="287"/>
        <end position="309"/>
    </location>
</feature>
<evidence type="ECO:0000256" key="3">
    <source>
        <dbReference type="ARBA" id="ARBA00022692"/>
    </source>
</evidence>
<feature type="transmembrane region" description="Helical" evidence="6">
    <location>
        <begin position="107"/>
        <end position="127"/>
    </location>
</feature>
<evidence type="ECO:0000259" key="7">
    <source>
        <dbReference type="PROSITE" id="PS50850"/>
    </source>
</evidence>
<feature type="transmembrane region" description="Helical" evidence="6">
    <location>
        <begin position="157"/>
        <end position="179"/>
    </location>
</feature>
<dbReference type="InterPro" id="IPR011701">
    <property type="entry name" value="MFS"/>
</dbReference>
<gene>
    <name evidence="8" type="ORF">DSM109990_01913</name>
</gene>
<dbReference type="PROSITE" id="PS50850">
    <property type="entry name" value="MFS"/>
    <property type="match status" value="1"/>
</dbReference>
<feature type="transmembrane region" description="Helical" evidence="6">
    <location>
        <begin position="134"/>
        <end position="151"/>
    </location>
</feature>
<dbReference type="Gene3D" id="1.20.1250.20">
    <property type="entry name" value="MFS general substrate transporter like domains"/>
    <property type="match status" value="1"/>
</dbReference>
<feature type="transmembrane region" description="Helical" evidence="6">
    <location>
        <begin position="212"/>
        <end position="238"/>
    </location>
</feature>
<sequence>MIEHTSFLRVFALWAAGLGAAAQYGKMSVIFDLLPDLYPQAGAALGFLVSLVGGVGILLGVVAGLMVARIRYRRAILCALWLGAAVSAFQTLLPGFGWMLASRVVEGLSHLAIVVAAPTLIAQLSTVKDRGFTLTLWGTFFGVAFAVLTLAGRPLALAWGVPALFAAHALYMAGCALVLSATLRSLPDEGAQPPFSLSQMLRDHMAIYRSPFLSAPAAGWLFYTFSFVSILTVLPPYLPDGWRAITMAAMPLTSIAVSMTIGVALLRRLPAVRVVQTGFTLSTLSMAWLWMTPGSPLACLALAGSMGLIQGASFTAVAQLNHGPAAQAQANGAVAQMGNLGNSLGTPVMAFGLASFGGAALPLLAGGAFGMGLVAHLLLGAARRRSLSVPV</sequence>
<evidence type="ECO:0000256" key="1">
    <source>
        <dbReference type="ARBA" id="ARBA00004651"/>
    </source>
</evidence>
<proteinExistence type="predicted"/>
<dbReference type="PANTHER" id="PTHR43124:SF3">
    <property type="entry name" value="CHLORAMPHENICOL EFFLUX PUMP RV0191"/>
    <property type="match status" value="1"/>
</dbReference>
<dbReference type="InterPro" id="IPR020846">
    <property type="entry name" value="MFS_dom"/>
</dbReference>
<evidence type="ECO:0000313" key="9">
    <source>
        <dbReference type="Proteomes" id="UP000831019"/>
    </source>
</evidence>
<keyword evidence="2" id="KW-1003">Cell membrane</keyword>
<dbReference type="InterPro" id="IPR050189">
    <property type="entry name" value="MFS_Efflux_Transporters"/>
</dbReference>
<reference evidence="9" key="1">
    <citation type="journal article" date="2022" name="Microorganisms">
        <title>Beyond the ABCs#Discovery of Three New Plasmid Types in Rhodobacterales (RepQ, RepY, RepW).</title>
        <authorList>
            <person name="Freese H.M."/>
            <person name="Ringel V."/>
            <person name="Overmann J."/>
            <person name="Petersen J."/>
        </authorList>
    </citation>
    <scope>NUCLEOTIDE SEQUENCE [LARGE SCALE GENOMIC DNA]</scope>
    <source>
        <strain evidence="9">DSM 109990</strain>
    </source>
</reference>
<dbReference type="Proteomes" id="UP000831019">
    <property type="component" value="Chromosome"/>
</dbReference>
<evidence type="ECO:0000256" key="6">
    <source>
        <dbReference type="SAM" id="Phobius"/>
    </source>
</evidence>
<evidence type="ECO:0000313" key="8">
    <source>
        <dbReference type="EMBL" id="UOA15093.1"/>
    </source>
</evidence>
<name>A0ABY3ZKK2_9RHOB</name>